<dbReference type="SUPFAM" id="SSF47203">
    <property type="entry name" value="Acyl-CoA dehydrogenase C-terminal domain-like"/>
    <property type="match status" value="1"/>
</dbReference>
<dbReference type="GO" id="GO:0006635">
    <property type="term" value="P:fatty acid beta-oxidation"/>
    <property type="evidence" value="ECO:0007669"/>
    <property type="project" value="InterPro"/>
</dbReference>
<dbReference type="OrthoDB" id="538336at2759"/>
<dbReference type="GO" id="GO:0005777">
    <property type="term" value="C:peroxisome"/>
    <property type="evidence" value="ECO:0007669"/>
    <property type="project" value="InterPro"/>
</dbReference>
<protein>
    <submittedName>
        <fullName evidence="1">Uncharacterized protein</fullName>
    </submittedName>
</protein>
<dbReference type="InterPro" id="IPR002655">
    <property type="entry name" value="Acyl-CoA_oxidase_C"/>
</dbReference>
<feature type="non-terminal residue" evidence="1">
    <location>
        <position position="1"/>
    </location>
</feature>
<name>A0A7R8WYT7_9CRUS</name>
<organism evidence="1">
    <name type="scientific">Cyprideis torosa</name>
    <dbReference type="NCBI Taxonomy" id="163714"/>
    <lineage>
        <taxon>Eukaryota</taxon>
        <taxon>Metazoa</taxon>
        <taxon>Ecdysozoa</taxon>
        <taxon>Arthropoda</taxon>
        <taxon>Crustacea</taxon>
        <taxon>Oligostraca</taxon>
        <taxon>Ostracoda</taxon>
        <taxon>Podocopa</taxon>
        <taxon>Podocopida</taxon>
        <taxon>Cytherocopina</taxon>
        <taxon>Cytheroidea</taxon>
        <taxon>Cytherideidae</taxon>
        <taxon>Cyprideis</taxon>
    </lineage>
</organism>
<evidence type="ECO:0000313" key="1">
    <source>
        <dbReference type="EMBL" id="CAD7237850.1"/>
    </source>
</evidence>
<proteinExistence type="predicted"/>
<dbReference type="EMBL" id="OB692767">
    <property type="protein sequence ID" value="CAD7237850.1"/>
    <property type="molecule type" value="Genomic_DNA"/>
</dbReference>
<dbReference type="InterPro" id="IPR036250">
    <property type="entry name" value="AcylCo_DH-like_C"/>
</dbReference>
<dbReference type="AlphaFoldDB" id="A0A7R8WYT7"/>
<sequence>MEAGREKIYETWMMQQSDLIQSAAKSFGERVVADAFAEVMANNPDVADELKDVFHLYLVDCIDRDLADFMIKGILDTDQAEEVRATK</sequence>
<dbReference type="Pfam" id="PF01756">
    <property type="entry name" value="ACOX"/>
    <property type="match status" value="1"/>
</dbReference>
<gene>
    <name evidence="1" type="ORF">CTOB1V02_LOCUS15665</name>
</gene>
<reference evidence="1" key="1">
    <citation type="submission" date="2020-11" db="EMBL/GenBank/DDBJ databases">
        <authorList>
            <person name="Tran Van P."/>
        </authorList>
    </citation>
    <scope>NUCLEOTIDE SEQUENCE</scope>
</reference>
<dbReference type="GO" id="GO:0003997">
    <property type="term" value="F:acyl-CoA oxidase activity"/>
    <property type="evidence" value="ECO:0007669"/>
    <property type="project" value="InterPro"/>
</dbReference>
<dbReference type="Gene3D" id="1.20.140.10">
    <property type="entry name" value="Butyryl-CoA Dehydrogenase, subunit A, domain 3"/>
    <property type="match status" value="1"/>
</dbReference>
<accession>A0A7R8WYT7</accession>